<gene>
    <name evidence="3" type="ORF">GS18_0211335</name>
</gene>
<feature type="domain" description="Glycosyl transferase family 1" evidence="1">
    <location>
        <begin position="365"/>
        <end position="530"/>
    </location>
</feature>
<keyword evidence="4" id="KW-1185">Reference proteome</keyword>
<protein>
    <recommendedName>
        <fullName evidence="5">Glycosyl transferase</fullName>
    </recommendedName>
</protein>
<evidence type="ECO:0008006" key="5">
    <source>
        <dbReference type="Google" id="ProtNLM"/>
    </source>
</evidence>
<dbReference type="InterPro" id="IPR050194">
    <property type="entry name" value="Glycosyltransferase_grp1"/>
</dbReference>
<dbReference type="PANTHER" id="PTHR45947">
    <property type="entry name" value="SULFOQUINOVOSYL TRANSFERASE SQD2"/>
    <property type="match status" value="1"/>
</dbReference>
<organism evidence="3 4">
    <name type="scientific">Metabacillus indicus</name>
    <name type="common">Bacillus indicus</name>
    <dbReference type="NCBI Taxonomy" id="246786"/>
    <lineage>
        <taxon>Bacteria</taxon>
        <taxon>Bacillati</taxon>
        <taxon>Bacillota</taxon>
        <taxon>Bacilli</taxon>
        <taxon>Bacillales</taxon>
        <taxon>Bacillaceae</taxon>
        <taxon>Metabacillus</taxon>
    </lineage>
</organism>
<dbReference type="GO" id="GO:0016757">
    <property type="term" value="F:glycosyltransferase activity"/>
    <property type="evidence" value="ECO:0007669"/>
    <property type="project" value="InterPro"/>
</dbReference>
<proteinExistence type="predicted"/>
<accession>A0A084GWJ5</accession>
<dbReference type="Pfam" id="PF00534">
    <property type="entry name" value="Glycos_transf_1"/>
    <property type="match status" value="1"/>
</dbReference>
<dbReference type="STRING" id="246786.GS18_0211335"/>
<name>A0A084GWJ5_METID</name>
<dbReference type="InterPro" id="IPR001296">
    <property type="entry name" value="Glyco_trans_1"/>
</dbReference>
<dbReference type="Gene3D" id="3.40.50.2000">
    <property type="entry name" value="Glycogen Phosphorylase B"/>
    <property type="match status" value="2"/>
</dbReference>
<dbReference type="PANTHER" id="PTHR45947:SF3">
    <property type="entry name" value="SULFOQUINOVOSYL TRANSFERASE SQD2"/>
    <property type="match status" value="1"/>
</dbReference>
<dbReference type="AlphaFoldDB" id="A0A084GWJ5"/>
<sequence length="561" mass="62793">MDIIHEKGTGISLAKKQSGLYASWHIDEPDKGIASTLFGKAFSLLGKKIRVFRQAKGFLAYKDIEVQKERHVFIPYSGTEAIYFADLVLYDQSRELTLARSDSVHGETGSGSSSDWRSAYSRTNWKRCFSGYTSYGDVPDEKEPVILQDLNTNMQNVEEVKSSLHKLHASVLMISTEYPPNLIGGLGRHVHVLVQALAEKKKTVILLTAAADPALQGYENPAPFLHIFRLQPLYKTSTSLEEWVLNMNFAFVQFLKRNRGLSFDLVHVHDWLTAGAGRAVREGWGVPLAATIHATEIGRNGSACTPLQKHITMEEKRLVKESDRVIVCSQYMQKQAEDQLEMAPGKSAVIYNGINPLKSNMNDKNSKNKKPLFLSGEPYIFAAGRLVPEKGFGVLLAAMPEILKRFPEIRLIIAGDGPYRSEYEKLAKELNVQNHVIFLGFLDDAPLHICFKNCEMTVVPSLYEPFGMISLESMAACKLTIASDTGGLKEIIRHRENGLLFERGNSEALTSAILEALTNKIWADRLAKEGLSDVSRRFSYDLFAEQVIEEYEVLNSIKTRS</sequence>
<reference evidence="3 4" key="1">
    <citation type="journal article" date="2005" name="Int. J. Syst. Evol. Microbiol.">
        <title>Bacillus cibi sp. nov., isolated from jeotgal, a traditional Korean fermented seafood.</title>
        <authorList>
            <person name="Yoon J.H."/>
            <person name="Lee C.H."/>
            <person name="Oh T.K."/>
        </authorList>
    </citation>
    <scope>NUCLEOTIDE SEQUENCE [LARGE SCALE GENOMIC DNA]</scope>
    <source>
        <strain evidence="3 4">DSM 16189</strain>
    </source>
</reference>
<evidence type="ECO:0000313" key="3">
    <source>
        <dbReference type="EMBL" id="KEZ51707.1"/>
    </source>
</evidence>
<evidence type="ECO:0000313" key="4">
    <source>
        <dbReference type="Proteomes" id="UP000028549"/>
    </source>
</evidence>
<evidence type="ECO:0000259" key="1">
    <source>
        <dbReference type="Pfam" id="PF00534"/>
    </source>
</evidence>
<dbReference type="CDD" id="cd03801">
    <property type="entry name" value="GT4_PimA-like"/>
    <property type="match status" value="1"/>
</dbReference>
<evidence type="ECO:0000259" key="2">
    <source>
        <dbReference type="Pfam" id="PF13439"/>
    </source>
</evidence>
<dbReference type="Proteomes" id="UP000028549">
    <property type="component" value="Unassembled WGS sequence"/>
</dbReference>
<dbReference type="InterPro" id="IPR028098">
    <property type="entry name" value="Glyco_trans_4-like_N"/>
</dbReference>
<dbReference type="EMBL" id="JNVC02000005">
    <property type="protein sequence ID" value="KEZ51707.1"/>
    <property type="molecule type" value="Genomic_DNA"/>
</dbReference>
<dbReference type="Pfam" id="PF13439">
    <property type="entry name" value="Glyco_transf_4"/>
    <property type="match status" value="1"/>
</dbReference>
<comment type="caution">
    <text evidence="3">The sequence shown here is derived from an EMBL/GenBank/DDBJ whole genome shotgun (WGS) entry which is preliminary data.</text>
</comment>
<dbReference type="RefSeq" id="WP_035207160.1">
    <property type="nucleotide sequence ID" value="NZ_JNVC02000005.1"/>
</dbReference>
<dbReference type="SUPFAM" id="SSF53756">
    <property type="entry name" value="UDP-Glycosyltransferase/glycogen phosphorylase"/>
    <property type="match status" value="1"/>
</dbReference>
<dbReference type="OrthoDB" id="9803279at2"/>
<feature type="domain" description="Glycosyltransferase subfamily 4-like N-terminal" evidence="2">
    <location>
        <begin position="183"/>
        <end position="356"/>
    </location>
</feature>